<dbReference type="SUPFAM" id="SSF52540">
    <property type="entry name" value="P-loop containing nucleoside triphosphate hydrolases"/>
    <property type="match status" value="1"/>
</dbReference>
<sequence>MATISTQTVSSLSSFYSSTPQWKYDVFLSFRGKDTRNNFTDHLYVALKQKGIFTFRDEEKLETGKSISSELMKAIEKSRFAIVILSRNYAYSTWCLDELVKIIGCMKEMKMTVLPIFYDVDPSTVRKQVGIFGQAFAKHGKRFKDYIEKVQTWRTALREVANLKGWHVQARPESQIIQNVVGELCHKLGYAFSENTENLVGIISRVEKLESCLDLGSNDVRIIGIWGMRGIGKTTLARVVFHMVSDKFEGCCFLANVRGVCEKDGLVRLQQQLILQILNENMSVQDVNEGVLVIKNRLHHKRIFLVLDDVDQFNQLDKLAGNQVWFGLGSRVIITTRDKHLLQTLGVDEIYEANGLTYDESLHLHLLSLKAFKKGHPPEDYLKLSEDFVYYAHGLPLAIEILGLFLCGRSINEWKSTLKRLKEFLENEILQVLRISFEGLHETEKEIFLNIACFFNHMEKRKVVEILNYLGLFPEFGLGVLFDKSLVKFHDDHTLWMHDLLQEMGKNIVYEECPKEPGKRGKLWLFKDINDVLTKNTVSSYLDNLSMYPTILFKPFDGLKFIQLKNSLKLIETHDFNEIPNLEKLVLEGCCKKLRSLPSKFEIESLEILILSGCSNLKRIPEFGENMESWLRDLNLFGCSKLENLVTKKSAEEVDVSGIATGLLPYSNALFRTLKKLAFSGFMPRSPNCMGLLSTSLSGLSSLTKLNLSYCNLVGLLSISFSGLCSLTSLDLSYCNLNAIPNDICCLFSLKYLCLSGNNFSCLLESIAQLSRLYWLLVDNCTSLRSWPKLPLNIIYIVGKDFTSLETLQDLLQPNSLLTCLCLSNCSKLVDNQGFIDMFFAMIINSLWHPLFLSGIHDIVFPGSEIPKWFRHQSIGDEVSIPYSLLCNECLGIAVCVVFCSHSHHQIHEDNSLYCCLIVNGKQINSTPGIIGIVPLLDHIWLLYLLPQFYQYEDIKSLWECNANGFSQIGIKILSKCWDLKTNKIIPSMVKAKKCGL</sequence>
<dbReference type="InterPro" id="IPR003591">
    <property type="entry name" value="Leu-rich_rpt_typical-subtyp"/>
</dbReference>
<evidence type="ECO:0000256" key="2">
    <source>
        <dbReference type="ARBA" id="ARBA00022614"/>
    </source>
</evidence>
<dbReference type="InterPro" id="IPR042197">
    <property type="entry name" value="Apaf_helical"/>
</dbReference>
<dbReference type="InterPro" id="IPR027417">
    <property type="entry name" value="P-loop_NTPase"/>
</dbReference>
<evidence type="ECO:0000256" key="1">
    <source>
        <dbReference type="ARBA" id="ARBA00011982"/>
    </source>
</evidence>
<keyword evidence="4" id="KW-0378">Hydrolase</keyword>
<comment type="caution">
    <text evidence="9">The sequence shown here is derived from an EMBL/GenBank/DDBJ whole genome shotgun (WGS) entry which is preliminary data.</text>
</comment>
<gene>
    <name evidence="9" type="ORF">RGQ29_006406</name>
</gene>
<dbReference type="InterPro" id="IPR044974">
    <property type="entry name" value="Disease_R_plants"/>
</dbReference>
<organism evidence="9 10">
    <name type="scientific">Quercus rubra</name>
    <name type="common">Northern red oak</name>
    <name type="synonym">Quercus borealis</name>
    <dbReference type="NCBI Taxonomy" id="3512"/>
    <lineage>
        <taxon>Eukaryota</taxon>
        <taxon>Viridiplantae</taxon>
        <taxon>Streptophyta</taxon>
        <taxon>Embryophyta</taxon>
        <taxon>Tracheophyta</taxon>
        <taxon>Spermatophyta</taxon>
        <taxon>Magnoliopsida</taxon>
        <taxon>eudicotyledons</taxon>
        <taxon>Gunneridae</taxon>
        <taxon>Pentapetalae</taxon>
        <taxon>rosids</taxon>
        <taxon>fabids</taxon>
        <taxon>Fagales</taxon>
        <taxon>Fagaceae</taxon>
        <taxon>Quercus</taxon>
    </lineage>
</organism>
<dbReference type="Pfam" id="PF23282">
    <property type="entry name" value="WHD_ROQ1"/>
    <property type="match status" value="1"/>
</dbReference>
<comment type="catalytic activity">
    <reaction evidence="7">
        <text>NAD(+) + H2O = ADP-D-ribose + nicotinamide + H(+)</text>
        <dbReference type="Rhea" id="RHEA:16301"/>
        <dbReference type="ChEBI" id="CHEBI:15377"/>
        <dbReference type="ChEBI" id="CHEBI:15378"/>
        <dbReference type="ChEBI" id="CHEBI:17154"/>
        <dbReference type="ChEBI" id="CHEBI:57540"/>
        <dbReference type="ChEBI" id="CHEBI:57967"/>
        <dbReference type="EC" id="3.2.2.6"/>
    </reaction>
    <physiologicalReaction direction="left-to-right" evidence="7">
        <dbReference type="Rhea" id="RHEA:16302"/>
    </physiologicalReaction>
</comment>
<keyword evidence="5" id="KW-0611">Plant defense</keyword>
<reference evidence="9 10" key="1">
    <citation type="journal article" date="2023" name="G3 (Bethesda)">
        <title>A haplotype-resolved chromosome-scale genome for Quercus rubra L. provides insights into the genetics of adaptive traits for red oak species.</title>
        <authorList>
            <person name="Kapoor B."/>
            <person name="Jenkins J."/>
            <person name="Schmutz J."/>
            <person name="Zhebentyayeva T."/>
            <person name="Kuelheim C."/>
            <person name="Coggeshall M."/>
            <person name="Heim C."/>
            <person name="Lasky J.R."/>
            <person name="Leites L."/>
            <person name="Islam-Faridi N."/>
            <person name="Romero-Severson J."/>
            <person name="DeLeo V.L."/>
            <person name="Lucas S.M."/>
            <person name="Lazic D."/>
            <person name="Gailing O."/>
            <person name="Carlson J."/>
            <person name="Staton M."/>
        </authorList>
    </citation>
    <scope>NUCLEOTIDE SEQUENCE [LARGE SCALE GENOMIC DNA]</scope>
    <source>
        <strain evidence="9">Pseudo-F2</strain>
    </source>
</reference>
<dbReference type="SUPFAM" id="SSF52058">
    <property type="entry name" value="L domain-like"/>
    <property type="match status" value="1"/>
</dbReference>
<keyword evidence="2" id="KW-0433">Leucine-rich repeat</keyword>
<dbReference type="GO" id="GO:0061809">
    <property type="term" value="F:NAD+ nucleosidase activity, cyclic ADP-ribose generating"/>
    <property type="evidence" value="ECO:0007669"/>
    <property type="project" value="UniProtKB-EC"/>
</dbReference>
<dbReference type="InterPro" id="IPR001611">
    <property type="entry name" value="Leu-rich_rpt"/>
</dbReference>
<dbReference type="Pfam" id="PF00931">
    <property type="entry name" value="NB-ARC"/>
    <property type="match status" value="1"/>
</dbReference>
<dbReference type="PROSITE" id="PS50104">
    <property type="entry name" value="TIR"/>
    <property type="match status" value="1"/>
</dbReference>
<dbReference type="Pfam" id="PF01582">
    <property type="entry name" value="TIR"/>
    <property type="match status" value="1"/>
</dbReference>
<dbReference type="Gene3D" id="3.40.50.300">
    <property type="entry name" value="P-loop containing nucleotide triphosphate hydrolases"/>
    <property type="match status" value="1"/>
</dbReference>
<dbReference type="InterPro" id="IPR002182">
    <property type="entry name" value="NB-ARC"/>
</dbReference>
<dbReference type="EC" id="3.2.2.6" evidence="1"/>
<feature type="domain" description="TIR" evidence="8">
    <location>
        <begin position="22"/>
        <end position="184"/>
    </location>
</feature>
<dbReference type="InterPro" id="IPR045344">
    <property type="entry name" value="C-JID"/>
</dbReference>
<dbReference type="PANTHER" id="PTHR11017:SF559">
    <property type="entry name" value="DISEASE RESISTANCE PROTEIN CHL1"/>
    <property type="match status" value="1"/>
</dbReference>
<evidence type="ECO:0000313" key="9">
    <source>
        <dbReference type="EMBL" id="KAK4564324.1"/>
    </source>
</evidence>
<dbReference type="SMART" id="SM00255">
    <property type="entry name" value="TIR"/>
    <property type="match status" value="1"/>
</dbReference>
<dbReference type="PANTHER" id="PTHR11017">
    <property type="entry name" value="LEUCINE-RICH REPEAT-CONTAINING PROTEIN"/>
    <property type="match status" value="1"/>
</dbReference>
<name>A0AAN7E862_QUERU</name>
<keyword evidence="10" id="KW-1185">Reference proteome</keyword>
<dbReference type="Gene3D" id="3.80.10.10">
    <property type="entry name" value="Ribonuclease Inhibitor"/>
    <property type="match status" value="2"/>
</dbReference>
<evidence type="ECO:0000259" key="8">
    <source>
        <dbReference type="PROSITE" id="PS50104"/>
    </source>
</evidence>
<dbReference type="Pfam" id="PF20160">
    <property type="entry name" value="C-JID"/>
    <property type="match status" value="1"/>
</dbReference>
<dbReference type="SMART" id="SM00369">
    <property type="entry name" value="LRR_TYP"/>
    <property type="match status" value="3"/>
</dbReference>
<dbReference type="InterPro" id="IPR058192">
    <property type="entry name" value="WHD_ROQ1-like"/>
</dbReference>
<dbReference type="EMBL" id="JAXUIC010000011">
    <property type="protein sequence ID" value="KAK4564324.1"/>
    <property type="molecule type" value="Genomic_DNA"/>
</dbReference>
<evidence type="ECO:0000256" key="7">
    <source>
        <dbReference type="ARBA" id="ARBA00047304"/>
    </source>
</evidence>
<dbReference type="GO" id="GO:0007165">
    <property type="term" value="P:signal transduction"/>
    <property type="evidence" value="ECO:0007669"/>
    <property type="project" value="InterPro"/>
</dbReference>
<keyword evidence="6" id="KW-0520">NAD</keyword>
<evidence type="ECO:0000256" key="3">
    <source>
        <dbReference type="ARBA" id="ARBA00022737"/>
    </source>
</evidence>
<dbReference type="GO" id="GO:0006952">
    <property type="term" value="P:defense response"/>
    <property type="evidence" value="ECO:0007669"/>
    <property type="project" value="UniProtKB-KW"/>
</dbReference>
<proteinExistence type="predicted"/>
<dbReference type="InterPro" id="IPR000157">
    <property type="entry name" value="TIR_dom"/>
</dbReference>
<keyword evidence="3" id="KW-0677">Repeat</keyword>
<dbReference type="PRINTS" id="PR00364">
    <property type="entry name" value="DISEASERSIST"/>
</dbReference>
<dbReference type="InterPro" id="IPR036390">
    <property type="entry name" value="WH_DNA-bd_sf"/>
</dbReference>
<evidence type="ECO:0000256" key="6">
    <source>
        <dbReference type="ARBA" id="ARBA00023027"/>
    </source>
</evidence>
<dbReference type="AlphaFoldDB" id="A0AAN7E862"/>
<dbReference type="SUPFAM" id="SSF46785">
    <property type="entry name" value="Winged helix' DNA-binding domain"/>
    <property type="match status" value="1"/>
</dbReference>
<evidence type="ECO:0000313" key="10">
    <source>
        <dbReference type="Proteomes" id="UP001324115"/>
    </source>
</evidence>
<evidence type="ECO:0000256" key="4">
    <source>
        <dbReference type="ARBA" id="ARBA00022801"/>
    </source>
</evidence>
<dbReference type="InterPro" id="IPR035897">
    <property type="entry name" value="Toll_tir_struct_dom_sf"/>
</dbReference>
<evidence type="ECO:0000256" key="5">
    <source>
        <dbReference type="ARBA" id="ARBA00022821"/>
    </source>
</evidence>
<dbReference type="Pfam" id="PF13855">
    <property type="entry name" value="LRR_8"/>
    <property type="match status" value="1"/>
</dbReference>
<dbReference type="InterPro" id="IPR032675">
    <property type="entry name" value="LRR_dom_sf"/>
</dbReference>
<dbReference type="Gene3D" id="1.10.8.430">
    <property type="entry name" value="Helical domain of apoptotic protease-activating factors"/>
    <property type="match status" value="1"/>
</dbReference>
<protein>
    <recommendedName>
        <fullName evidence="1">ADP-ribosyl cyclase/cyclic ADP-ribose hydrolase</fullName>
        <ecNumber evidence="1">3.2.2.6</ecNumber>
    </recommendedName>
</protein>
<dbReference type="Gene3D" id="3.40.50.10140">
    <property type="entry name" value="Toll/interleukin-1 receptor homology (TIR) domain"/>
    <property type="match status" value="1"/>
</dbReference>
<accession>A0AAN7E862</accession>
<dbReference type="GO" id="GO:0043531">
    <property type="term" value="F:ADP binding"/>
    <property type="evidence" value="ECO:0007669"/>
    <property type="project" value="InterPro"/>
</dbReference>
<dbReference type="SUPFAM" id="SSF52200">
    <property type="entry name" value="Toll/Interleukin receptor TIR domain"/>
    <property type="match status" value="1"/>
</dbReference>
<dbReference type="FunFam" id="3.40.50.10140:FF:000007">
    <property type="entry name" value="Disease resistance protein (TIR-NBS-LRR class)"/>
    <property type="match status" value="1"/>
</dbReference>
<dbReference type="Proteomes" id="UP001324115">
    <property type="component" value="Unassembled WGS sequence"/>
</dbReference>